<dbReference type="Gramene" id="PNT76980">
    <property type="protein sequence ID" value="PNT76980"/>
    <property type="gene ID" value="BRADI_1g56592v3"/>
</dbReference>
<name>A0A2K2DRS6_BRADI</name>
<evidence type="ECO:0000313" key="3">
    <source>
        <dbReference type="Proteomes" id="UP000008810"/>
    </source>
</evidence>
<dbReference type="EnsemblPlants" id="PNT76980">
    <property type="protein sequence ID" value="PNT76980"/>
    <property type="gene ID" value="BRADI_1g56592v3"/>
</dbReference>
<gene>
    <name evidence="1" type="ORF">BRADI_1g56592v3</name>
</gene>
<sequence>MKVDCKENGSSHLLGKRRFNHLWLCCVCAAMAFKKRRDGDYICSELCGSFVILRLYSSWVARSCRQ</sequence>
<dbReference type="EMBL" id="CM000880">
    <property type="protein sequence ID" value="PNT76980.1"/>
    <property type="molecule type" value="Genomic_DNA"/>
</dbReference>
<organism evidence="1">
    <name type="scientific">Brachypodium distachyon</name>
    <name type="common">Purple false brome</name>
    <name type="synonym">Trachynia distachya</name>
    <dbReference type="NCBI Taxonomy" id="15368"/>
    <lineage>
        <taxon>Eukaryota</taxon>
        <taxon>Viridiplantae</taxon>
        <taxon>Streptophyta</taxon>
        <taxon>Embryophyta</taxon>
        <taxon>Tracheophyta</taxon>
        <taxon>Spermatophyta</taxon>
        <taxon>Magnoliopsida</taxon>
        <taxon>Liliopsida</taxon>
        <taxon>Poales</taxon>
        <taxon>Poaceae</taxon>
        <taxon>BOP clade</taxon>
        <taxon>Pooideae</taxon>
        <taxon>Stipodae</taxon>
        <taxon>Brachypodieae</taxon>
        <taxon>Brachypodium</taxon>
    </lineage>
</organism>
<accession>A0A2K2DRS6</accession>
<reference evidence="1 2" key="1">
    <citation type="journal article" date="2010" name="Nature">
        <title>Genome sequencing and analysis of the model grass Brachypodium distachyon.</title>
        <authorList>
            <consortium name="International Brachypodium Initiative"/>
        </authorList>
    </citation>
    <scope>NUCLEOTIDE SEQUENCE [LARGE SCALE GENOMIC DNA]</scope>
    <source>
        <strain evidence="1 2">Bd21</strain>
    </source>
</reference>
<reference evidence="1" key="2">
    <citation type="submission" date="2017-06" db="EMBL/GenBank/DDBJ databases">
        <title>WGS assembly of Brachypodium distachyon.</title>
        <authorList>
            <consortium name="The International Brachypodium Initiative"/>
            <person name="Lucas S."/>
            <person name="Harmon-Smith M."/>
            <person name="Lail K."/>
            <person name="Tice H."/>
            <person name="Grimwood J."/>
            <person name="Bruce D."/>
            <person name="Barry K."/>
            <person name="Shu S."/>
            <person name="Lindquist E."/>
            <person name="Wang M."/>
            <person name="Pitluck S."/>
            <person name="Vogel J.P."/>
            <person name="Garvin D.F."/>
            <person name="Mockler T.C."/>
            <person name="Schmutz J."/>
            <person name="Rokhsar D."/>
            <person name="Bevan M.W."/>
        </authorList>
    </citation>
    <scope>NUCLEOTIDE SEQUENCE</scope>
    <source>
        <strain evidence="1">Bd21</strain>
    </source>
</reference>
<evidence type="ECO:0000313" key="1">
    <source>
        <dbReference type="EMBL" id="PNT76980.1"/>
    </source>
</evidence>
<reference evidence="2" key="3">
    <citation type="submission" date="2018-08" db="UniProtKB">
        <authorList>
            <consortium name="EnsemblPlants"/>
        </authorList>
    </citation>
    <scope>IDENTIFICATION</scope>
    <source>
        <strain evidence="2">cv. Bd21</strain>
    </source>
</reference>
<dbReference type="Proteomes" id="UP000008810">
    <property type="component" value="Chromosome 1"/>
</dbReference>
<dbReference type="AlphaFoldDB" id="A0A2K2DRS6"/>
<evidence type="ECO:0000313" key="2">
    <source>
        <dbReference type="EnsemblPlants" id="PNT76980"/>
    </source>
</evidence>
<proteinExistence type="predicted"/>
<dbReference type="InParanoid" id="A0A2K2DRS6"/>
<protein>
    <submittedName>
        <fullName evidence="1 2">Uncharacterized protein</fullName>
    </submittedName>
</protein>
<keyword evidence="3" id="KW-1185">Reference proteome</keyword>